<evidence type="ECO:0000313" key="3">
    <source>
        <dbReference type="Proteomes" id="UP000036503"/>
    </source>
</evidence>
<dbReference type="Proteomes" id="UP000036503">
    <property type="component" value="Unassembled WGS sequence"/>
</dbReference>
<dbReference type="EMBL" id="LEKT01000018">
    <property type="protein sequence ID" value="KMO86641.1"/>
    <property type="molecule type" value="Genomic_DNA"/>
</dbReference>
<feature type="transmembrane region" description="Helical" evidence="1">
    <location>
        <begin position="65"/>
        <end position="89"/>
    </location>
</feature>
<keyword evidence="3" id="KW-1185">Reference proteome</keyword>
<dbReference type="InParanoid" id="A0A0J6ZP29"/>
<organism evidence="2 3">
    <name type="scientific">Megasphaera cerevisiae DSM 20462</name>
    <dbReference type="NCBI Taxonomy" id="1122219"/>
    <lineage>
        <taxon>Bacteria</taxon>
        <taxon>Bacillati</taxon>
        <taxon>Bacillota</taxon>
        <taxon>Negativicutes</taxon>
        <taxon>Veillonellales</taxon>
        <taxon>Veillonellaceae</taxon>
        <taxon>Megasphaera</taxon>
    </lineage>
</organism>
<reference evidence="2 3" key="1">
    <citation type="submission" date="2015-06" db="EMBL/GenBank/DDBJ databases">
        <title>Draft genome sequence of beer spoilage bacterium Megasphaera cerevisiae type strain 20462.</title>
        <authorList>
            <person name="Kutumbaka K."/>
            <person name="Pasmowitz J."/>
            <person name="Mategko J."/>
            <person name="Reyes D."/>
            <person name="Friedrich A."/>
            <person name="Han S."/>
            <person name="Martens-Habbena W."/>
            <person name="Neal-McKinney J."/>
            <person name="Janagama H.K."/>
            <person name="Nadala C."/>
            <person name="Samadpour M."/>
        </authorList>
    </citation>
    <scope>NUCLEOTIDE SEQUENCE [LARGE SCALE GENOMIC DNA]</scope>
    <source>
        <strain evidence="2 3">DSM 20462</strain>
    </source>
</reference>
<dbReference type="AlphaFoldDB" id="A0A0J6ZP29"/>
<keyword evidence="1" id="KW-1133">Transmembrane helix</keyword>
<feature type="transmembrane region" description="Helical" evidence="1">
    <location>
        <begin position="109"/>
        <end position="129"/>
    </location>
</feature>
<evidence type="ECO:0000313" key="2">
    <source>
        <dbReference type="EMBL" id="KMO86641.1"/>
    </source>
</evidence>
<dbReference type="OrthoDB" id="1630594at2"/>
<keyword evidence="1" id="KW-0472">Membrane</keyword>
<gene>
    <name evidence="2" type="ORF">AB840_06910</name>
</gene>
<dbReference type="PATRIC" id="fig|1122219.3.peg.893"/>
<keyword evidence="1" id="KW-0812">Transmembrane</keyword>
<feature type="transmembrane region" description="Helical" evidence="1">
    <location>
        <begin position="34"/>
        <end position="53"/>
    </location>
</feature>
<comment type="caution">
    <text evidence="2">The sequence shown here is derived from an EMBL/GenBank/DDBJ whole genome shotgun (WGS) entry which is preliminary data.</text>
</comment>
<proteinExistence type="predicted"/>
<name>A0A0J6ZP29_9FIRM</name>
<accession>A0A0J6ZP29</accession>
<protein>
    <submittedName>
        <fullName evidence="2">Uncharacterized protein</fullName>
    </submittedName>
</protein>
<evidence type="ECO:0000256" key="1">
    <source>
        <dbReference type="SAM" id="Phobius"/>
    </source>
</evidence>
<dbReference type="STRING" id="39029.BSR42_09750"/>
<feature type="transmembrane region" description="Helical" evidence="1">
    <location>
        <begin position="7"/>
        <end position="28"/>
    </location>
</feature>
<sequence length="141" mass="16307">MSWWYDILRQCVFMSFFIIPIPIGSYTIHNGSSAFVALVVYIVLSFCIPWAYLGSREARFSRKQLAIGRGSFVAVWIIISILFGIFSTLMEEVWKYAPFWEWPTVSRDIIFILGMYGEICVIMLGAYIVSRVFSMRTSEGR</sequence>
<dbReference type="RefSeq" id="WP_048514105.1">
    <property type="nucleotide sequence ID" value="NZ_FUXD01000019.1"/>
</dbReference>